<evidence type="ECO:0000313" key="11">
    <source>
        <dbReference type="EMBL" id="KPX14047.1"/>
    </source>
</evidence>
<proteinExistence type="inferred from homology"/>
<dbReference type="InterPro" id="IPR035890">
    <property type="entry name" value="Anti-sigma-28_factor_FlgM_sf"/>
</dbReference>
<evidence type="ECO:0000256" key="6">
    <source>
        <dbReference type="ARBA" id="ARBA00023163"/>
    </source>
</evidence>
<feature type="domain" description="Anti-sigma-28 factor FlgM C-terminal" evidence="10">
    <location>
        <begin position="88"/>
        <end position="140"/>
    </location>
</feature>
<evidence type="ECO:0000256" key="5">
    <source>
        <dbReference type="ARBA" id="ARBA00023015"/>
    </source>
</evidence>
<dbReference type="EMBL" id="LJQF01000137">
    <property type="protein sequence ID" value="KPX14047.1"/>
    <property type="molecule type" value="Genomic_DNA"/>
</dbReference>
<dbReference type="Pfam" id="PF04316">
    <property type="entry name" value="FlgM"/>
    <property type="match status" value="1"/>
</dbReference>
<reference evidence="11 12" key="1">
    <citation type="submission" date="2015-09" db="EMBL/GenBank/DDBJ databases">
        <title>Genome announcement of multiple Pseudomonas syringae strains.</title>
        <authorList>
            <person name="Thakur S."/>
            <person name="Wang P.W."/>
            <person name="Gong Y."/>
            <person name="Weir B.S."/>
            <person name="Guttman D.S."/>
        </authorList>
    </citation>
    <scope>NUCLEOTIDE SEQUENCE [LARGE SCALE GENOMIC DNA]</scope>
    <source>
        <strain evidence="11 12">ICMP9757</strain>
    </source>
</reference>
<protein>
    <recommendedName>
        <fullName evidence="2">Negative regulator of flagellin synthesis</fullName>
    </recommendedName>
    <alternativeName>
        <fullName evidence="8">Anti-sigma-28 factor</fullName>
    </alternativeName>
</protein>
<evidence type="ECO:0000256" key="3">
    <source>
        <dbReference type="ARBA" id="ARBA00022491"/>
    </source>
</evidence>
<keyword evidence="11" id="KW-0966">Cell projection</keyword>
<evidence type="ECO:0000256" key="4">
    <source>
        <dbReference type="ARBA" id="ARBA00022795"/>
    </source>
</evidence>
<keyword evidence="3" id="KW-0678">Repressor</keyword>
<dbReference type="GO" id="GO:0045892">
    <property type="term" value="P:negative regulation of DNA-templated transcription"/>
    <property type="evidence" value="ECO:0007669"/>
    <property type="project" value="InterPro"/>
</dbReference>
<comment type="similarity">
    <text evidence="1">Belongs to the FlgM family.</text>
</comment>
<comment type="function">
    <text evidence="7">Responsible for the coupling of flagellin expression to flagellar assembly by preventing expression of the flagellin genes when a component of the middle class of proteins is defective. It negatively regulates flagellar genes by inhibiting the activity of FliA by directly binding to FliA.</text>
</comment>
<dbReference type="AlphaFoldDB" id="A0A9X0H515"/>
<evidence type="ECO:0000256" key="1">
    <source>
        <dbReference type="ARBA" id="ARBA00005322"/>
    </source>
</evidence>
<keyword evidence="6" id="KW-0804">Transcription</keyword>
<dbReference type="NCBIfam" id="TIGR03824">
    <property type="entry name" value="FlgM_jcvi"/>
    <property type="match status" value="1"/>
</dbReference>
<keyword evidence="5" id="KW-0805">Transcription regulation</keyword>
<name>A0A9X0H515_PSESX</name>
<evidence type="ECO:0000313" key="12">
    <source>
        <dbReference type="Proteomes" id="UP000050345"/>
    </source>
</evidence>
<evidence type="ECO:0000256" key="8">
    <source>
        <dbReference type="ARBA" id="ARBA00030117"/>
    </source>
</evidence>
<keyword evidence="11" id="KW-0282">Flagellum</keyword>
<organism evidence="11 12">
    <name type="scientific">Pseudomonas syringae pv. daphniphylli</name>
    <dbReference type="NCBI Taxonomy" id="264455"/>
    <lineage>
        <taxon>Bacteria</taxon>
        <taxon>Pseudomonadati</taxon>
        <taxon>Pseudomonadota</taxon>
        <taxon>Gammaproteobacteria</taxon>
        <taxon>Pseudomonadales</taxon>
        <taxon>Pseudomonadaceae</taxon>
        <taxon>Pseudomonas</taxon>
        <taxon>Pseudomonas syringae</taxon>
    </lineage>
</organism>
<feature type="region of interest" description="Disordered" evidence="9">
    <location>
        <begin position="54"/>
        <end position="85"/>
    </location>
</feature>
<sequence length="145" mass="15664">MRGISDGEKRLLGSFLTIGLKFDRGWPKTRQASKHPEVFSIMVIDFSRLNNSQSVAGTTRTSASKDTVKTDAPAPAATAGVKSTGETFSLSSEAQQLQKITDKLTDLPTVNSARVAELKQAIADGSYTVDSNRVASKLLNFETQR</sequence>
<accession>A0A9X0H515</accession>
<comment type="caution">
    <text evidence="11">The sequence shown here is derived from an EMBL/GenBank/DDBJ whole genome shotgun (WGS) entry which is preliminary data.</text>
</comment>
<dbReference type="InterPro" id="IPR007412">
    <property type="entry name" value="FlgM"/>
</dbReference>
<keyword evidence="4" id="KW-1005">Bacterial flagellum biogenesis</keyword>
<evidence type="ECO:0000256" key="7">
    <source>
        <dbReference type="ARBA" id="ARBA00024739"/>
    </source>
</evidence>
<evidence type="ECO:0000259" key="10">
    <source>
        <dbReference type="Pfam" id="PF04316"/>
    </source>
</evidence>
<dbReference type="SUPFAM" id="SSF101498">
    <property type="entry name" value="Anti-sigma factor FlgM"/>
    <property type="match status" value="1"/>
</dbReference>
<dbReference type="InterPro" id="IPR031316">
    <property type="entry name" value="FlgM_C"/>
</dbReference>
<feature type="compositionally biased region" description="Polar residues" evidence="9">
    <location>
        <begin position="54"/>
        <end position="65"/>
    </location>
</feature>
<dbReference type="Proteomes" id="UP000050345">
    <property type="component" value="Unassembled WGS sequence"/>
</dbReference>
<evidence type="ECO:0000256" key="2">
    <source>
        <dbReference type="ARBA" id="ARBA00017823"/>
    </source>
</evidence>
<evidence type="ECO:0000256" key="9">
    <source>
        <dbReference type="SAM" id="MobiDB-lite"/>
    </source>
</evidence>
<dbReference type="GO" id="GO:0044781">
    <property type="term" value="P:bacterial-type flagellum organization"/>
    <property type="evidence" value="ECO:0007669"/>
    <property type="project" value="UniProtKB-KW"/>
</dbReference>
<gene>
    <name evidence="11" type="ORF">ALO73_05267</name>
</gene>
<keyword evidence="11" id="KW-0969">Cilium</keyword>